<evidence type="ECO:0000256" key="1">
    <source>
        <dbReference type="SAM" id="MobiDB-lite"/>
    </source>
</evidence>
<gene>
    <name evidence="2" type="ORF">UFOPK3967_02532</name>
</gene>
<protein>
    <submittedName>
        <fullName evidence="2">Unannotated protein</fullName>
    </submittedName>
</protein>
<reference evidence="2" key="1">
    <citation type="submission" date="2020-05" db="EMBL/GenBank/DDBJ databases">
        <authorList>
            <person name="Chiriac C."/>
            <person name="Salcher M."/>
            <person name="Ghai R."/>
            <person name="Kavagutti S V."/>
        </authorList>
    </citation>
    <scope>NUCLEOTIDE SEQUENCE</scope>
</reference>
<accession>A0A6J7QQE4</accession>
<dbReference type="EMBL" id="CAFBOS010000201">
    <property type="protein sequence ID" value="CAB5016642.1"/>
    <property type="molecule type" value="Genomic_DNA"/>
</dbReference>
<name>A0A6J7QQE4_9ZZZZ</name>
<dbReference type="AlphaFoldDB" id="A0A6J7QQE4"/>
<feature type="region of interest" description="Disordered" evidence="1">
    <location>
        <begin position="1"/>
        <end position="32"/>
    </location>
</feature>
<organism evidence="2">
    <name type="scientific">freshwater metagenome</name>
    <dbReference type="NCBI Taxonomy" id="449393"/>
    <lineage>
        <taxon>unclassified sequences</taxon>
        <taxon>metagenomes</taxon>
        <taxon>ecological metagenomes</taxon>
    </lineage>
</organism>
<evidence type="ECO:0000313" key="2">
    <source>
        <dbReference type="EMBL" id="CAB5016642.1"/>
    </source>
</evidence>
<sequence>MAIVAKPSSRSTSERNPVALSMRPSKPGKPVALSEMPPMPVVCWFRPVNRQARVGEHIAVVWKLRYRKPFAASRSNVGVSTSEPKQPICA</sequence>
<proteinExistence type="predicted"/>